<name>A0ABT5NVP9_9PSED</name>
<keyword evidence="3" id="KW-1185">Reference proteome</keyword>
<comment type="caution">
    <text evidence="2">The sequence shown here is derived from an EMBL/GenBank/DDBJ whole genome shotgun (WGS) entry which is preliminary data.</text>
</comment>
<protein>
    <submittedName>
        <fullName evidence="2">Uncharacterized protein</fullName>
    </submittedName>
</protein>
<reference evidence="2 3" key="1">
    <citation type="submission" date="2022-05" db="EMBL/GenBank/DDBJ databases">
        <title>Novel Pseudomonas spp. Isolated from a Rainbow Trout Aquaculture Facility.</title>
        <authorList>
            <person name="Testerman T."/>
            <person name="Graf J."/>
        </authorList>
    </citation>
    <scope>NUCLEOTIDE SEQUENCE [LARGE SCALE GENOMIC DNA]</scope>
    <source>
        <strain evidence="2 3">ID681</strain>
    </source>
</reference>
<feature type="transmembrane region" description="Helical" evidence="1">
    <location>
        <begin position="46"/>
        <end position="70"/>
    </location>
</feature>
<organism evidence="2 3">
    <name type="scientific">Pseudomonas fontis</name>
    <dbReference type="NCBI Taxonomy" id="2942633"/>
    <lineage>
        <taxon>Bacteria</taxon>
        <taxon>Pseudomonadati</taxon>
        <taxon>Pseudomonadota</taxon>
        <taxon>Gammaproteobacteria</taxon>
        <taxon>Pseudomonadales</taxon>
        <taxon>Pseudomonadaceae</taxon>
        <taxon>Pseudomonas</taxon>
    </lineage>
</organism>
<dbReference type="Proteomes" id="UP001148203">
    <property type="component" value="Unassembled WGS sequence"/>
</dbReference>
<keyword evidence="1" id="KW-1133">Transmembrane helix</keyword>
<feature type="transmembrane region" description="Helical" evidence="1">
    <location>
        <begin position="15"/>
        <end position="34"/>
    </location>
</feature>
<gene>
    <name evidence="2" type="ORF">M5G11_17155</name>
</gene>
<keyword evidence="1" id="KW-0812">Transmembrane</keyword>
<proteinExistence type="predicted"/>
<evidence type="ECO:0000313" key="3">
    <source>
        <dbReference type="Proteomes" id="UP001148203"/>
    </source>
</evidence>
<dbReference type="RefSeq" id="WP_273911748.1">
    <property type="nucleotide sequence ID" value="NZ_JAMDGX010000044.1"/>
</dbReference>
<sequence>MFGKSMAYDVYHLSIYLAAIVSWAMLCLMMLFAAHRLAPRLARLALLGRILLPICAVVVCLGILMLDIWAFYGHEVVEYGLLVVGILLPAALLVMLYKHVHLS</sequence>
<keyword evidence="1" id="KW-0472">Membrane</keyword>
<accession>A0ABT5NVP9</accession>
<evidence type="ECO:0000313" key="2">
    <source>
        <dbReference type="EMBL" id="MDD0992265.1"/>
    </source>
</evidence>
<dbReference type="EMBL" id="JAMDGY010000053">
    <property type="protein sequence ID" value="MDD0992265.1"/>
    <property type="molecule type" value="Genomic_DNA"/>
</dbReference>
<evidence type="ECO:0000256" key="1">
    <source>
        <dbReference type="SAM" id="Phobius"/>
    </source>
</evidence>
<feature type="transmembrane region" description="Helical" evidence="1">
    <location>
        <begin position="76"/>
        <end position="97"/>
    </location>
</feature>